<dbReference type="Pfam" id="PF14428">
    <property type="entry name" value="DddA-like"/>
    <property type="match status" value="1"/>
</dbReference>
<dbReference type="EMBL" id="NMQT01000005">
    <property type="protein sequence ID" value="OXM58800.1"/>
    <property type="molecule type" value="Genomic_DNA"/>
</dbReference>
<dbReference type="Proteomes" id="UP000215223">
    <property type="component" value="Unassembled WGS sequence"/>
</dbReference>
<sequence>MAGVDGLAARIHAASTAAARAIAALRRSRGLLIEALAEYRVALAGVRDLDTAAVPGVFDEALAEVEATTARVQEALSRIEVYLRHLTGPAGAPVPVVAGAGASGAGESSERIARLRARLPPPVKPASGQKTHGLWFARGRGEAESRHLVSGKTINNVPCAGIAGCDRLLARILPEGTTMTVYGVTEDGTRTVDYYRGEPG</sequence>
<comment type="caution">
    <text evidence="1">The sequence shown here is derived from an EMBL/GenBank/DDBJ whole genome shotgun (WGS) entry which is preliminary data.</text>
</comment>
<organism evidence="1 2">
    <name type="scientific">Amycolatopsis thailandensis</name>
    <dbReference type="NCBI Taxonomy" id="589330"/>
    <lineage>
        <taxon>Bacteria</taxon>
        <taxon>Bacillati</taxon>
        <taxon>Actinomycetota</taxon>
        <taxon>Actinomycetes</taxon>
        <taxon>Pseudonocardiales</taxon>
        <taxon>Pseudonocardiaceae</taxon>
        <taxon>Amycolatopsis</taxon>
    </lineage>
</organism>
<dbReference type="OrthoDB" id="3370651at2"/>
<protein>
    <submittedName>
        <fullName evidence="1">Uncharacterized protein</fullName>
    </submittedName>
</protein>
<name>A0A229SIU3_9PSEU</name>
<keyword evidence="2" id="KW-1185">Reference proteome</keyword>
<evidence type="ECO:0000313" key="1">
    <source>
        <dbReference type="EMBL" id="OXM58800.1"/>
    </source>
</evidence>
<accession>A0A229SIU3</accession>
<dbReference type="AlphaFoldDB" id="A0A229SIU3"/>
<gene>
    <name evidence="1" type="ORF">CFP71_00975</name>
</gene>
<evidence type="ECO:0000313" key="2">
    <source>
        <dbReference type="Proteomes" id="UP000215223"/>
    </source>
</evidence>
<reference evidence="1 2" key="1">
    <citation type="submission" date="2017-07" db="EMBL/GenBank/DDBJ databases">
        <title>Amycolatopsis thailandensis Genome sequencing and assembly.</title>
        <authorList>
            <person name="Kaur N."/>
            <person name="Mayilraj S."/>
        </authorList>
    </citation>
    <scope>NUCLEOTIDE SEQUENCE [LARGE SCALE GENOMIC DNA]</scope>
    <source>
        <strain evidence="1 2">JCM 16380</strain>
    </source>
</reference>
<dbReference type="InterPro" id="IPR032724">
    <property type="entry name" value="SCP1.201-like"/>
</dbReference>
<dbReference type="RefSeq" id="WP_093931917.1">
    <property type="nucleotide sequence ID" value="NZ_NMQT01000005.1"/>
</dbReference>
<proteinExistence type="predicted"/>